<accession>A0A916W1N4</accession>
<protein>
    <submittedName>
        <fullName evidence="1">Uncharacterized protein</fullName>
    </submittedName>
</protein>
<reference evidence="1" key="1">
    <citation type="journal article" date="2014" name="Int. J. Syst. Evol. Microbiol.">
        <title>Complete genome sequence of Corynebacterium casei LMG S-19264T (=DSM 44701T), isolated from a smear-ripened cheese.</title>
        <authorList>
            <consortium name="US DOE Joint Genome Institute (JGI-PGF)"/>
            <person name="Walter F."/>
            <person name="Albersmeier A."/>
            <person name="Kalinowski J."/>
            <person name="Ruckert C."/>
        </authorList>
    </citation>
    <scope>NUCLEOTIDE SEQUENCE</scope>
    <source>
        <strain evidence="1">CGMCC 1.15447</strain>
    </source>
</reference>
<keyword evidence="2" id="KW-1185">Reference proteome</keyword>
<proteinExistence type="predicted"/>
<evidence type="ECO:0000313" key="1">
    <source>
        <dbReference type="EMBL" id="GGA58730.1"/>
    </source>
</evidence>
<dbReference type="EMBL" id="BMJB01000001">
    <property type="protein sequence ID" value="GGA58730.1"/>
    <property type="molecule type" value="Genomic_DNA"/>
</dbReference>
<reference evidence="1" key="2">
    <citation type="submission" date="2020-09" db="EMBL/GenBank/DDBJ databases">
        <authorList>
            <person name="Sun Q."/>
            <person name="Zhou Y."/>
        </authorList>
    </citation>
    <scope>NUCLEOTIDE SEQUENCE</scope>
    <source>
        <strain evidence="1">CGMCC 1.15447</strain>
    </source>
</reference>
<name>A0A916W1N4_9BACT</name>
<evidence type="ECO:0000313" key="2">
    <source>
        <dbReference type="Proteomes" id="UP000648801"/>
    </source>
</evidence>
<dbReference type="AlphaFoldDB" id="A0A916W1N4"/>
<organism evidence="1 2">
    <name type="scientific">Edaphobacter acidisoli</name>
    <dbReference type="NCBI Taxonomy" id="2040573"/>
    <lineage>
        <taxon>Bacteria</taxon>
        <taxon>Pseudomonadati</taxon>
        <taxon>Acidobacteriota</taxon>
        <taxon>Terriglobia</taxon>
        <taxon>Terriglobales</taxon>
        <taxon>Acidobacteriaceae</taxon>
        <taxon>Edaphobacter</taxon>
    </lineage>
</organism>
<gene>
    <name evidence="1" type="ORF">GCM10011507_07630</name>
</gene>
<comment type="caution">
    <text evidence="1">The sequence shown here is derived from an EMBL/GenBank/DDBJ whole genome shotgun (WGS) entry which is preliminary data.</text>
</comment>
<sequence>MKVSVKDLRVSMDLGNNGIELGVYDNKDVYLGDLRIGRGTIEWCKGKTKKGNGVQKKWPELIALFEDGKQ</sequence>
<dbReference type="RefSeq" id="WP_188757973.1">
    <property type="nucleotide sequence ID" value="NZ_BMJB01000001.1"/>
</dbReference>
<dbReference type="Proteomes" id="UP000648801">
    <property type="component" value="Unassembled WGS sequence"/>
</dbReference>